<feature type="domain" description="Integrase zinc-binding" evidence="3">
    <location>
        <begin position="284"/>
        <end position="340"/>
    </location>
</feature>
<feature type="domain" description="Reverse transcriptase/retrotransposon-derived protein RNase H-like" evidence="2">
    <location>
        <begin position="97"/>
        <end position="191"/>
    </location>
</feature>
<dbReference type="SUPFAM" id="SSF56672">
    <property type="entry name" value="DNA/RNA polymerases"/>
    <property type="match status" value="1"/>
</dbReference>
<dbReference type="PANTHER" id="PTHR35046">
    <property type="entry name" value="ZINC KNUCKLE (CCHC-TYPE) FAMILY PROTEIN"/>
    <property type="match status" value="1"/>
</dbReference>
<dbReference type="Pfam" id="PF00078">
    <property type="entry name" value="RVT_1"/>
    <property type="match status" value="1"/>
</dbReference>
<dbReference type="InterPro" id="IPR041588">
    <property type="entry name" value="Integrase_H2C2"/>
</dbReference>
<dbReference type="GO" id="GO:0003676">
    <property type="term" value="F:nucleic acid binding"/>
    <property type="evidence" value="ECO:0007669"/>
    <property type="project" value="InterPro"/>
</dbReference>
<comment type="caution">
    <text evidence="4">The sequence shown here is derived from an EMBL/GenBank/DDBJ whole genome shotgun (WGS) entry which is preliminary data.</text>
</comment>
<feature type="non-terminal residue" evidence="4">
    <location>
        <position position="1"/>
    </location>
</feature>
<dbReference type="Gene3D" id="1.10.340.70">
    <property type="match status" value="1"/>
</dbReference>
<dbReference type="CDD" id="cd09274">
    <property type="entry name" value="RNase_HI_RT_Ty3"/>
    <property type="match status" value="1"/>
</dbReference>
<dbReference type="InterPro" id="IPR041577">
    <property type="entry name" value="RT_RNaseH_2"/>
</dbReference>
<proteinExistence type="predicted"/>
<dbReference type="EMBL" id="QJKJ01003796">
    <property type="protein sequence ID" value="RDX96857.1"/>
    <property type="molecule type" value="Genomic_DNA"/>
</dbReference>
<keyword evidence="5" id="KW-1185">Reference proteome</keyword>
<evidence type="ECO:0000259" key="2">
    <source>
        <dbReference type="Pfam" id="PF17919"/>
    </source>
</evidence>
<sequence length="582" mass="67142">MASHAFGLTNTPNTFMRLMNHILRSLIGCCVIVYFDDILLYPICVDDHVVHNKLMYVNLEKCAFYTSEVTFLGYAVNSQGVRVDEEKIIKKDVGFKWEEPQEKAFQALKDRLSNAFIMVLPNFHNSFELECDASKVGVGVMVLQEGHPISFFSEKLKGAQLNYSTHDKEFYAPVGDLQVQQHYLLSNEFIVHSNHKTLKHLKGQHKLNKSHAKWVESHMSLNTNNERIILWLIRHTLLAMLETKLLGFESLKDLYGGGNNYFKKAYELCANSANGGKRLCVPRSSIKELLVREAHEDGLMSDFGECKTYETFHAHFYWPYMRRDVHHMYERCLVCKIDKSKIDISLDFVLGLPRFKGGIDSIFVVVDRFSKMAHFICCYKFDDACHMANLFLRNCEQNFVPNFEVFVGKSLKSLEEWLPHIEFTYNRVVNETTSHTPFKLIYSFNLLSPLDLLSLPSMASMVRPICFPIWQSGSKCQVYVILYPSQGWQHMRLTNPHKDLSHPSLCPPTLESTIRRHNHQIQGWKALLPFGHGEVIAQYSRCTPMDRNLNVWPLVVYHRRPSKAIVVEGGFSGNSEFLTLYS</sequence>
<dbReference type="OrthoDB" id="407598at2759"/>
<dbReference type="Pfam" id="PF17919">
    <property type="entry name" value="RT_RNaseH_2"/>
    <property type="match status" value="1"/>
</dbReference>
<name>A0A371H235_MUCPR</name>
<reference evidence="4" key="1">
    <citation type="submission" date="2018-05" db="EMBL/GenBank/DDBJ databases">
        <title>Draft genome of Mucuna pruriens seed.</title>
        <authorList>
            <person name="Nnadi N.E."/>
            <person name="Vos R."/>
            <person name="Hasami M.H."/>
            <person name="Devisetty U.K."/>
            <person name="Aguiy J.C."/>
        </authorList>
    </citation>
    <scope>NUCLEOTIDE SEQUENCE [LARGE SCALE GENOMIC DNA]</scope>
    <source>
        <strain evidence="4">JCA_2017</strain>
    </source>
</reference>
<evidence type="ECO:0000313" key="4">
    <source>
        <dbReference type="EMBL" id="RDX96857.1"/>
    </source>
</evidence>
<accession>A0A371H235</accession>
<dbReference type="InterPro" id="IPR043502">
    <property type="entry name" value="DNA/RNA_pol_sf"/>
</dbReference>
<dbReference type="Pfam" id="PF17921">
    <property type="entry name" value="Integrase_H2C2"/>
    <property type="match status" value="1"/>
</dbReference>
<protein>
    <submittedName>
        <fullName evidence="4">Tf2-6</fullName>
    </submittedName>
</protein>
<evidence type="ECO:0000259" key="3">
    <source>
        <dbReference type="Pfam" id="PF17921"/>
    </source>
</evidence>
<dbReference type="AlphaFoldDB" id="A0A371H235"/>
<dbReference type="InterPro" id="IPR043128">
    <property type="entry name" value="Rev_trsase/Diguanyl_cyclase"/>
</dbReference>
<organism evidence="4 5">
    <name type="scientific">Mucuna pruriens</name>
    <name type="common">Velvet bean</name>
    <name type="synonym">Dolichos pruriens</name>
    <dbReference type="NCBI Taxonomy" id="157652"/>
    <lineage>
        <taxon>Eukaryota</taxon>
        <taxon>Viridiplantae</taxon>
        <taxon>Streptophyta</taxon>
        <taxon>Embryophyta</taxon>
        <taxon>Tracheophyta</taxon>
        <taxon>Spermatophyta</taxon>
        <taxon>Magnoliopsida</taxon>
        <taxon>eudicotyledons</taxon>
        <taxon>Gunneridae</taxon>
        <taxon>Pentapetalae</taxon>
        <taxon>rosids</taxon>
        <taxon>fabids</taxon>
        <taxon>Fabales</taxon>
        <taxon>Fabaceae</taxon>
        <taxon>Papilionoideae</taxon>
        <taxon>50 kb inversion clade</taxon>
        <taxon>NPAAA clade</taxon>
        <taxon>indigoferoid/millettioid clade</taxon>
        <taxon>Phaseoleae</taxon>
        <taxon>Mucuna</taxon>
    </lineage>
</organism>
<dbReference type="InterPro" id="IPR000477">
    <property type="entry name" value="RT_dom"/>
</dbReference>
<evidence type="ECO:0000313" key="5">
    <source>
        <dbReference type="Proteomes" id="UP000257109"/>
    </source>
</evidence>
<dbReference type="InterPro" id="IPR036397">
    <property type="entry name" value="RNaseH_sf"/>
</dbReference>
<feature type="domain" description="Reverse transcriptase" evidence="1">
    <location>
        <begin position="6"/>
        <end position="75"/>
    </location>
</feature>
<dbReference type="SUPFAM" id="SSF53098">
    <property type="entry name" value="Ribonuclease H-like"/>
    <property type="match status" value="1"/>
</dbReference>
<dbReference type="InterPro" id="IPR012337">
    <property type="entry name" value="RNaseH-like_sf"/>
</dbReference>
<gene>
    <name evidence="4" type="primary">Tf2-6</name>
    <name evidence="4" type="ORF">CR513_20435</name>
</gene>
<dbReference type="Gene3D" id="3.30.420.10">
    <property type="entry name" value="Ribonuclease H-like superfamily/Ribonuclease H"/>
    <property type="match status" value="1"/>
</dbReference>
<evidence type="ECO:0000259" key="1">
    <source>
        <dbReference type="Pfam" id="PF00078"/>
    </source>
</evidence>
<feature type="non-terminal residue" evidence="4">
    <location>
        <position position="582"/>
    </location>
</feature>
<dbReference type="Gene3D" id="3.30.70.270">
    <property type="match status" value="1"/>
</dbReference>
<dbReference type="PANTHER" id="PTHR35046:SF9">
    <property type="entry name" value="RNA-DIRECTED DNA POLYMERASE"/>
    <property type="match status" value="1"/>
</dbReference>
<dbReference type="Proteomes" id="UP000257109">
    <property type="component" value="Unassembled WGS sequence"/>
</dbReference>